<keyword evidence="5 6" id="KW-0472">Membrane</keyword>
<dbReference type="EMBL" id="JAHLFQ010000181">
    <property type="protein sequence ID" value="MBU3804649.1"/>
    <property type="molecule type" value="Genomic_DNA"/>
</dbReference>
<dbReference type="PANTHER" id="PTHR35791">
    <property type="entry name" value="UPF0754 MEMBRANE PROTEIN YHEB"/>
    <property type="match status" value="1"/>
</dbReference>
<comment type="subcellular location">
    <subcellularLocation>
        <location evidence="1">Endomembrane system</location>
    </subcellularLocation>
</comment>
<evidence type="ECO:0000256" key="2">
    <source>
        <dbReference type="ARBA" id="ARBA00008053"/>
    </source>
</evidence>
<evidence type="ECO:0000256" key="4">
    <source>
        <dbReference type="ARBA" id="ARBA00022989"/>
    </source>
</evidence>
<reference evidence="7" key="1">
    <citation type="journal article" date="2021" name="PeerJ">
        <title>Extensive microbial diversity within the chicken gut microbiome revealed by metagenomics and culture.</title>
        <authorList>
            <person name="Gilroy R."/>
            <person name="Ravi A."/>
            <person name="Getino M."/>
            <person name="Pursley I."/>
            <person name="Horton D.L."/>
            <person name="Alikhan N.F."/>
            <person name="Baker D."/>
            <person name="Gharbi K."/>
            <person name="Hall N."/>
            <person name="Watson M."/>
            <person name="Adriaenssens E.M."/>
            <person name="Foster-Nyarko E."/>
            <person name="Jarju S."/>
            <person name="Secka A."/>
            <person name="Antonio M."/>
            <person name="Oren A."/>
            <person name="Chaudhuri R.R."/>
            <person name="La Ragione R."/>
            <person name="Hildebrand F."/>
            <person name="Pallen M.J."/>
        </authorList>
    </citation>
    <scope>NUCLEOTIDE SEQUENCE</scope>
    <source>
        <strain evidence="7">B5-657</strain>
    </source>
</reference>
<feature type="transmembrane region" description="Helical" evidence="6">
    <location>
        <begin position="280"/>
        <end position="300"/>
    </location>
</feature>
<accession>A0A9E2NM14</accession>
<evidence type="ECO:0000256" key="6">
    <source>
        <dbReference type="SAM" id="Phobius"/>
    </source>
</evidence>
<evidence type="ECO:0000256" key="3">
    <source>
        <dbReference type="ARBA" id="ARBA00022692"/>
    </source>
</evidence>
<comment type="similarity">
    <text evidence="2">Belongs to the UPF0754 family.</text>
</comment>
<comment type="caution">
    <text evidence="7">The sequence shown here is derived from an EMBL/GenBank/DDBJ whole genome shotgun (WGS) entry which is preliminary data.</text>
</comment>
<reference evidence="7" key="2">
    <citation type="submission" date="2021-04" db="EMBL/GenBank/DDBJ databases">
        <authorList>
            <person name="Gilroy R."/>
        </authorList>
    </citation>
    <scope>NUCLEOTIDE SEQUENCE</scope>
    <source>
        <strain evidence="7">B5-657</strain>
    </source>
</reference>
<evidence type="ECO:0000256" key="5">
    <source>
        <dbReference type="ARBA" id="ARBA00023136"/>
    </source>
</evidence>
<evidence type="ECO:0000256" key="1">
    <source>
        <dbReference type="ARBA" id="ARBA00004308"/>
    </source>
</evidence>
<organism evidence="7 8">
    <name type="scientific">Candidatus Cellulosilyticum pullistercoris</name>
    <dbReference type="NCBI Taxonomy" id="2838521"/>
    <lineage>
        <taxon>Bacteria</taxon>
        <taxon>Bacillati</taxon>
        <taxon>Bacillota</taxon>
        <taxon>Clostridia</taxon>
        <taxon>Lachnospirales</taxon>
        <taxon>Cellulosilyticaceae</taxon>
        <taxon>Cellulosilyticum</taxon>
    </lineage>
</organism>
<proteinExistence type="inferred from homology"/>
<dbReference type="Pfam" id="PF04286">
    <property type="entry name" value="DUF445"/>
    <property type="match status" value="1"/>
</dbReference>
<sequence length="301" mass="34056">MSANILIGTITGAIIGGITNGIAIKMLFRPLNPVKIGRFTLPFTPGVIPKERVRIASKIGEVISKELLNEEVLRTWLLKEEICREIESSIEDYLKEQLINEKTLYEVLQENIGKERSIYFLCEIEEHVTYKLYSKVVSMELGKIVVEKIQVAFKEGSFGSLLGPMSFLINDGLVESIANKIEPVISKFIMEEGEGIIRKAVEEESQNILDTQVKELVEKVQTYDELIKCTVLNGYKKLVENHLTRILKALDIAQIVEERILSLDMLEIEQIILLIMKKELNAIIWFGVLLGAIMGIFASLF</sequence>
<feature type="transmembrane region" description="Helical" evidence="6">
    <location>
        <begin position="6"/>
        <end position="28"/>
    </location>
</feature>
<evidence type="ECO:0000313" key="8">
    <source>
        <dbReference type="Proteomes" id="UP000824229"/>
    </source>
</evidence>
<dbReference type="InterPro" id="IPR007383">
    <property type="entry name" value="DUF445"/>
</dbReference>
<keyword evidence="3 6" id="KW-0812">Transmembrane</keyword>
<dbReference type="PANTHER" id="PTHR35791:SF1">
    <property type="entry name" value="UPF0754 MEMBRANE PROTEIN YHEB"/>
    <property type="match status" value="1"/>
</dbReference>
<evidence type="ECO:0000313" key="7">
    <source>
        <dbReference type="EMBL" id="MBU3804649.1"/>
    </source>
</evidence>
<dbReference type="AlphaFoldDB" id="A0A9E2NM14"/>
<gene>
    <name evidence="7" type="ORF">H9872_07825</name>
</gene>
<dbReference type="Proteomes" id="UP000824229">
    <property type="component" value="Unassembled WGS sequence"/>
</dbReference>
<name>A0A9E2NM14_9FIRM</name>
<dbReference type="GO" id="GO:0012505">
    <property type="term" value="C:endomembrane system"/>
    <property type="evidence" value="ECO:0007669"/>
    <property type="project" value="UniProtKB-SubCell"/>
</dbReference>
<keyword evidence="4 6" id="KW-1133">Transmembrane helix</keyword>
<protein>
    <submittedName>
        <fullName evidence="7">DUF445 family protein</fullName>
    </submittedName>
</protein>